<evidence type="ECO:0000313" key="2">
    <source>
        <dbReference type="Proteomes" id="UP000288079"/>
    </source>
</evidence>
<dbReference type="AlphaFoldDB" id="A0A401LVV0"/>
<keyword evidence="2" id="KW-1185">Reference proteome</keyword>
<sequence length="97" mass="11264">MKRTKEDYPTFNLFSVVGTWESVNLNPTVIIYRNDKDYLLSIIYVSETTKQASPATYEIQKEGSLYFIDPAPKRIYIDYDPVKDVLNLSSLGDYLRN</sequence>
<dbReference type="EMBL" id="BHWB01000007">
    <property type="protein sequence ID" value="GCB35634.1"/>
    <property type="molecule type" value="Genomic_DNA"/>
</dbReference>
<comment type="caution">
    <text evidence="1">The sequence shown here is derived from an EMBL/GenBank/DDBJ whole genome shotgun (WGS) entry which is preliminary data.</text>
</comment>
<dbReference type="OrthoDB" id="997792at2"/>
<reference evidence="1 2" key="1">
    <citation type="submission" date="2018-10" db="EMBL/GenBank/DDBJ databases">
        <title>Draft Genome Sequence of Bacteroides sp. KCTC 15687.</title>
        <authorList>
            <person name="Yu S.Y."/>
            <person name="Kim J.S."/>
            <person name="Oh B.S."/>
            <person name="Park S.H."/>
            <person name="Kang S.W."/>
            <person name="Park J.E."/>
            <person name="Choi S.H."/>
            <person name="Han K.I."/>
            <person name="Lee K.C."/>
            <person name="Eom M.K."/>
            <person name="Suh M.K."/>
            <person name="Lee D.H."/>
            <person name="Yoon H."/>
            <person name="Kim B."/>
            <person name="Yang S.J."/>
            <person name="Lee J.S."/>
            <person name="Lee J.H."/>
        </authorList>
    </citation>
    <scope>NUCLEOTIDE SEQUENCE [LARGE SCALE GENOMIC DNA]</scope>
    <source>
        <strain evidence="1 2">KCTC 15687</strain>
    </source>
</reference>
<gene>
    <name evidence="1" type="ORF">KGMB02408_25790</name>
</gene>
<evidence type="ECO:0000313" key="1">
    <source>
        <dbReference type="EMBL" id="GCB35634.1"/>
    </source>
</evidence>
<proteinExistence type="predicted"/>
<accession>A0A401LVV0</accession>
<dbReference type="InterPro" id="IPR024452">
    <property type="entry name" value="DUF3876"/>
</dbReference>
<organism evidence="1 2">
    <name type="scientific">Bacteroides faecalis</name>
    <dbReference type="NCBI Taxonomy" id="2447885"/>
    <lineage>
        <taxon>Bacteria</taxon>
        <taxon>Pseudomonadati</taxon>
        <taxon>Bacteroidota</taxon>
        <taxon>Bacteroidia</taxon>
        <taxon>Bacteroidales</taxon>
        <taxon>Bacteroidaceae</taxon>
        <taxon>Bacteroides</taxon>
    </lineage>
</organism>
<name>A0A401LVV0_9BACE</name>
<dbReference type="Proteomes" id="UP000288079">
    <property type="component" value="Unassembled WGS sequence"/>
</dbReference>
<protein>
    <recommendedName>
        <fullName evidence="3">DUF3876 domain-containing protein</fullName>
    </recommendedName>
</protein>
<dbReference type="RefSeq" id="WP_125041527.1">
    <property type="nucleotide sequence ID" value="NZ_BHWB01000007.1"/>
</dbReference>
<dbReference type="Pfam" id="PF12992">
    <property type="entry name" value="DUF3876"/>
    <property type="match status" value="1"/>
</dbReference>
<evidence type="ECO:0008006" key="3">
    <source>
        <dbReference type="Google" id="ProtNLM"/>
    </source>
</evidence>